<dbReference type="AlphaFoldDB" id="A0A1H0GBW9"/>
<evidence type="ECO:0000313" key="2">
    <source>
        <dbReference type="Proteomes" id="UP000199602"/>
    </source>
</evidence>
<dbReference type="RefSeq" id="WP_092066584.1">
    <property type="nucleotide sequence ID" value="NZ_FNIN01000017.1"/>
</dbReference>
<dbReference type="STRING" id="206665.SAMN04488516_11737"/>
<proteinExistence type="predicted"/>
<evidence type="ECO:0000313" key="1">
    <source>
        <dbReference type="EMBL" id="SDO04334.1"/>
    </source>
</evidence>
<organism evidence="1 2">
    <name type="scientific">Desulfonauticus submarinus</name>
    <dbReference type="NCBI Taxonomy" id="206665"/>
    <lineage>
        <taxon>Bacteria</taxon>
        <taxon>Pseudomonadati</taxon>
        <taxon>Thermodesulfobacteriota</taxon>
        <taxon>Desulfovibrionia</taxon>
        <taxon>Desulfovibrionales</taxon>
        <taxon>Desulfonauticaceae</taxon>
        <taxon>Desulfonauticus</taxon>
    </lineage>
</organism>
<name>A0A1H0GBW9_9BACT</name>
<dbReference type="Proteomes" id="UP000199602">
    <property type="component" value="Unassembled WGS sequence"/>
</dbReference>
<sequence length="65" mass="7599">MLFFTHVWASKCLSVWMELVFGELRSRERIVRMTIARIIITGARRIERKNKSVMALAHITPLSAR</sequence>
<reference evidence="1 2" key="1">
    <citation type="submission" date="2016-10" db="EMBL/GenBank/DDBJ databases">
        <authorList>
            <person name="de Groot N.N."/>
        </authorList>
    </citation>
    <scope>NUCLEOTIDE SEQUENCE [LARGE SCALE GENOMIC DNA]</scope>
    <source>
        <strain evidence="1 2">DSM 15269</strain>
    </source>
</reference>
<protein>
    <submittedName>
        <fullName evidence="1">Uncharacterized protein</fullName>
    </submittedName>
</protein>
<accession>A0A1H0GBW9</accession>
<keyword evidence="2" id="KW-1185">Reference proteome</keyword>
<dbReference type="EMBL" id="FNIN01000017">
    <property type="protein sequence ID" value="SDO04334.1"/>
    <property type="molecule type" value="Genomic_DNA"/>
</dbReference>
<gene>
    <name evidence="1" type="ORF">SAMN04488516_11737</name>
</gene>